<dbReference type="EMBL" id="BSYO01000028">
    <property type="protein sequence ID" value="GMH24536.1"/>
    <property type="molecule type" value="Genomic_DNA"/>
</dbReference>
<keyword evidence="2" id="KW-1185">Reference proteome</keyword>
<name>A0AAD3T8H8_NEPGR</name>
<sequence length="69" mass="7852">MIVRVRRSSDGGGFMRISELAGAERCGSLGMLIGRLMTKQTVESWGRVVSKWRDMRRRATVQFFGCLRT</sequence>
<accession>A0AAD3T8H8</accession>
<evidence type="ECO:0000313" key="1">
    <source>
        <dbReference type="EMBL" id="GMH24536.1"/>
    </source>
</evidence>
<protein>
    <submittedName>
        <fullName evidence="1">Uncharacterized protein</fullName>
    </submittedName>
</protein>
<gene>
    <name evidence="1" type="ORF">Nepgr_026379</name>
</gene>
<proteinExistence type="predicted"/>
<reference evidence="1" key="1">
    <citation type="submission" date="2023-05" db="EMBL/GenBank/DDBJ databases">
        <title>Nepenthes gracilis genome sequencing.</title>
        <authorList>
            <person name="Fukushima K."/>
        </authorList>
    </citation>
    <scope>NUCLEOTIDE SEQUENCE</scope>
    <source>
        <strain evidence="1">SING2019-196</strain>
    </source>
</reference>
<evidence type="ECO:0000313" key="2">
    <source>
        <dbReference type="Proteomes" id="UP001279734"/>
    </source>
</evidence>
<dbReference type="Proteomes" id="UP001279734">
    <property type="component" value="Unassembled WGS sequence"/>
</dbReference>
<dbReference type="AlphaFoldDB" id="A0AAD3T8H8"/>
<organism evidence="1 2">
    <name type="scientific">Nepenthes gracilis</name>
    <name type="common">Slender pitcher plant</name>
    <dbReference type="NCBI Taxonomy" id="150966"/>
    <lineage>
        <taxon>Eukaryota</taxon>
        <taxon>Viridiplantae</taxon>
        <taxon>Streptophyta</taxon>
        <taxon>Embryophyta</taxon>
        <taxon>Tracheophyta</taxon>
        <taxon>Spermatophyta</taxon>
        <taxon>Magnoliopsida</taxon>
        <taxon>eudicotyledons</taxon>
        <taxon>Gunneridae</taxon>
        <taxon>Pentapetalae</taxon>
        <taxon>Caryophyllales</taxon>
        <taxon>Nepenthaceae</taxon>
        <taxon>Nepenthes</taxon>
    </lineage>
</organism>
<comment type="caution">
    <text evidence="1">The sequence shown here is derived from an EMBL/GenBank/DDBJ whole genome shotgun (WGS) entry which is preliminary data.</text>
</comment>